<evidence type="ECO:0000313" key="2">
    <source>
        <dbReference type="Proteomes" id="UP000191153"/>
    </source>
</evidence>
<dbReference type="OrthoDB" id="9777242at2"/>
<dbReference type="RefSeq" id="WP_078692578.1">
    <property type="nucleotide sequence ID" value="NZ_FUWX01000004.1"/>
</dbReference>
<dbReference type="Proteomes" id="UP000191153">
    <property type="component" value="Unassembled WGS sequence"/>
</dbReference>
<protein>
    <submittedName>
        <fullName evidence="1">Uncharacterized protein</fullName>
    </submittedName>
</protein>
<proteinExistence type="predicted"/>
<reference evidence="1 2" key="1">
    <citation type="submission" date="2017-02" db="EMBL/GenBank/DDBJ databases">
        <authorList>
            <person name="Peterson S.W."/>
        </authorList>
    </citation>
    <scope>NUCLEOTIDE SEQUENCE [LARGE SCALE GENOMIC DNA]</scope>
    <source>
        <strain evidence="1 2">ATCC 700028</strain>
    </source>
</reference>
<dbReference type="STRING" id="180163.SAMN02745174_00016"/>
<organism evidence="1 2">
    <name type="scientific">Cetobacterium ceti</name>
    <dbReference type="NCBI Taxonomy" id="180163"/>
    <lineage>
        <taxon>Bacteria</taxon>
        <taxon>Fusobacteriati</taxon>
        <taxon>Fusobacteriota</taxon>
        <taxon>Fusobacteriia</taxon>
        <taxon>Fusobacteriales</taxon>
        <taxon>Fusobacteriaceae</taxon>
        <taxon>Cetobacterium</taxon>
    </lineage>
</organism>
<dbReference type="AlphaFoldDB" id="A0A1T4JRM9"/>
<keyword evidence="2" id="KW-1185">Reference proteome</keyword>
<evidence type="ECO:0000313" key="1">
    <source>
        <dbReference type="EMBL" id="SJZ32789.1"/>
    </source>
</evidence>
<sequence length="199" mass="23919">MSLFLGKIHYWLFNKILWLENIELNIIELCKKEGFNLEEEKERIEKLYGKRVENKNLEDIIDLKNIHGWLANKIEVSEGRVHEWIEFFIKNDKNGIEKLENLYKELGSADGEKNKSLENSMEIYEGINNYILDGMPCDRINEIIYSEKDKIIWKRKYIPSTIDFKLRKFWIEGFIKKANPNYMYLEKENGEYIIEKRGL</sequence>
<name>A0A1T4JRM9_9FUSO</name>
<accession>A0A1T4JRM9</accession>
<dbReference type="EMBL" id="FUWX01000004">
    <property type="protein sequence ID" value="SJZ32789.1"/>
    <property type="molecule type" value="Genomic_DNA"/>
</dbReference>
<gene>
    <name evidence="1" type="ORF">SAMN02745174_00016</name>
</gene>